<evidence type="ECO:0000313" key="3">
    <source>
        <dbReference type="Proteomes" id="UP000320762"/>
    </source>
</evidence>
<feature type="compositionally biased region" description="Basic and acidic residues" evidence="1">
    <location>
        <begin position="171"/>
        <end position="185"/>
    </location>
</feature>
<evidence type="ECO:0000313" key="2">
    <source>
        <dbReference type="EMBL" id="TRM55638.1"/>
    </source>
</evidence>
<keyword evidence="3" id="KW-1185">Reference proteome</keyword>
<organism evidence="2 3">
    <name type="scientific">Schizophyllum amplum</name>
    <dbReference type="NCBI Taxonomy" id="97359"/>
    <lineage>
        <taxon>Eukaryota</taxon>
        <taxon>Fungi</taxon>
        <taxon>Dikarya</taxon>
        <taxon>Basidiomycota</taxon>
        <taxon>Agaricomycotina</taxon>
        <taxon>Agaricomycetes</taxon>
        <taxon>Agaricomycetidae</taxon>
        <taxon>Agaricales</taxon>
        <taxon>Schizophyllaceae</taxon>
        <taxon>Schizophyllum</taxon>
    </lineage>
</organism>
<gene>
    <name evidence="2" type="ORF">BD626DRAFT_542072</name>
</gene>
<dbReference type="AlphaFoldDB" id="A0A550BSX0"/>
<protein>
    <submittedName>
        <fullName evidence="2">Uncharacterized protein</fullName>
    </submittedName>
</protein>
<feature type="region of interest" description="Disordered" evidence="1">
    <location>
        <begin position="1"/>
        <end position="37"/>
    </location>
</feature>
<feature type="compositionally biased region" description="Basic and acidic residues" evidence="1">
    <location>
        <begin position="23"/>
        <end position="34"/>
    </location>
</feature>
<dbReference type="EMBL" id="VDMD01000106">
    <property type="protein sequence ID" value="TRM55638.1"/>
    <property type="molecule type" value="Genomic_DNA"/>
</dbReference>
<evidence type="ECO:0000256" key="1">
    <source>
        <dbReference type="SAM" id="MobiDB-lite"/>
    </source>
</evidence>
<proteinExistence type="predicted"/>
<comment type="caution">
    <text evidence="2">The sequence shown here is derived from an EMBL/GenBank/DDBJ whole genome shotgun (WGS) entry which is preliminary data.</text>
</comment>
<accession>A0A550BSX0</accession>
<dbReference type="Proteomes" id="UP000320762">
    <property type="component" value="Unassembled WGS sequence"/>
</dbReference>
<reference evidence="2 3" key="1">
    <citation type="journal article" date="2019" name="New Phytol.">
        <title>Comparative genomics reveals unique wood-decay strategies and fruiting body development in the Schizophyllaceae.</title>
        <authorList>
            <person name="Almasi E."/>
            <person name="Sahu N."/>
            <person name="Krizsan K."/>
            <person name="Balint B."/>
            <person name="Kovacs G.M."/>
            <person name="Kiss B."/>
            <person name="Cseklye J."/>
            <person name="Drula E."/>
            <person name="Henrissat B."/>
            <person name="Nagy I."/>
            <person name="Chovatia M."/>
            <person name="Adam C."/>
            <person name="LaButti K."/>
            <person name="Lipzen A."/>
            <person name="Riley R."/>
            <person name="Grigoriev I.V."/>
            <person name="Nagy L.G."/>
        </authorList>
    </citation>
    <scope>NUCLEOTIDE SEQUENCE [LARGE SCALE GENOMIC DNA]</scope>
    <source>
        <strain evidence="2 3">NL-1724</strain>
    </source>
</reference>
<name>A0A550BSX0_9AGAR</name>
<sequence>MVVMDRTSARSPRYPSASSSARALEKRHDEERVGYHQPLSNDDGDCFGETMLMLYYPRATWLRLTDNGITTRHTGRCSLYKTDDAPDRGRTWPRQRSALLFSPAHRERRPGRLRRQEREVNMVLDTRSFSEDHRSLLTWPTRLGHAYRRRVRYHRHELRALDTQEAEAALEDNRIDNDEEGARQR</sequence>
<feature type="region of interest" description="Disordered" evidence="1">
    <location>
        <begin position="165"/>
        <end position="185"/>
    </location>
</feature>
<feature type="compositionally biased region" description="Low complexity" evidence="1">
    <location>
        <begin position="9"/>
        <end position="22"/>
    </location>
</feature>